<dbReference type="InterPro" id="IPR029057">
    <property type="entry name" value="PRTase-like"/>
</dbReference>
<dbReference type="AlphaFoldDB" id="A0A926IC63"/>
<dbReference type="PANTHER" id="PTHR47505">
    <property type="entry name" value="DNA UTILIZATION PROTEIN YHGH"/>
    <property type="match status" value="1"/>
</dbReference>
<feature type="domain" description="Double zinc ribbon" evidence="3">
    <location>
        <begin position="5"/>
        <end position="49"/>
    </location>
</feature>
<dbReference type="CDD" id="cd06223">
    <property type="entry name" value="PRTases_typeI"/>
    <property type="match status" value="1"/>
</dbReference>
<dbReference type="InterPro" id="IPR000836">
    <property type="entry name" value="PRTase_dom"/>
</dbReference>
<evidence type="ECO:0000313" key="5">
    <source>
        <dbReference type="Proteomes" id="UP000660861"/>
    </source>
</evidence>
<evidence type="ECO:0000259" key="2">
    <source>
        <dbReference type="Pfam" id="PF00156"/>
    </source>
</evidence>
<dbReference type="Gene3D" id="3.40.50.2020">
    <property type="match status" value="1"/>
</dbReference>
<dbReference type="InterPro" id="IPR051910">
    <property type="entry name" value="ComF/GntX_DNA_util-trans"/>
</dbReference>
<dbReference type="PANTHER" id="PTHR47505:SF1">
    <property type="entry name" value="DNA UTILIZATION PROTEIN YHGH"/>
    <property type="match status" value="1"/>
</dbReference>
<proteinExistence type="inferred from homology"/>
<dbReference type="SUPFAM" id="SSF53271">
    <property type="entry name" value="PRTase-like"/>
    <property type="match status" value="1"/>
</dbReference>
<dbReference type="Pfam" id="PF00156">
    <property type="entry name" value="Pribosyltran"/>
    <property type="match status" value="1"/>
</dbReference>
<gene>
    <name evidence="4" type="ORF">H8709_08060</name>
</gene>
<organism evidence="4 5">
    <name type="scientific">Zongyangia hominis</name>
    <dbReference type="NCBI Taxonomy" id="2763677"/>
    <lineage>
        <taxon>Bacteria</taxon>
        <taxon>Bacillati</taxon>
        <taxon>Bacillota</taxon>
        <taxon>Clostridia</taxon>
        <taxon>Eubacteriales</taxon>
        <taxon>Oscillospiraceae</taxon>
        <taxon>Zongyangia</taxon>
    </lineage>
</organism>
<dbReference type="Pfam" id="PF18912">
    <property type="entry name" value="DZR_2"/>
    <property type="match status" value="1"/>
</dbReference>
<sequence>MLERLLTVLFCKRCALCDKVIAQEEELCELCRVKLPRIGSNICPFCGRDRQNCHCGLEHFAFDGAAAPLYYTGQARHLIHQFKYYGQRHLAAPLAQLMAGRVREAFPGERFDLLVPVPMHRLERREREYNHSALLARELSRRLGVPCREKALSKVRETRRQRGLTGAERRQNLRDAFTPGKGVTLAGKTVLLIDDVLTTGSTAEECAKALKSAGAKGVYCVTACATLWEREK</sequence>
<comment type="similarity">
    <text evidence="1">Belongs to the ComF/GntX family.</text>
</comment>
<feature type="domain" description="Phosphoribosyltransferase" evidence="2">
    <location>
        <begin position="132"/>
        <end position="225"/>
    </location>
</feature>
<dbReference type="Proteomes" id="UP000660861">
    <property type="component" value="Unassembled WGS sequence"/>
</dbReference>
<evidence type="ECO:0000256" key="1">
    <source>
        <dbReference type="ARBA" id="ARBA00008007"/>
    </source>
</evidence>
<dbReference type="RefSeq" id="WP_262397874.1">
    <property type="nucleotide sequence ID" value="NZ_JACRTC010000005.1"/>
</dbReference>
<dbReference type="EMBL" id="JACRTC010000005">
    <property type="protein sequence ID" value="MBC8570780.1"/>
    <property type="molecule type" value="Genomic_DNA"/>
</dbReference>
<evidence type="ECO:0000259" key="3">
    <source>
        <dbReference type="Pfam" id="PF18912"/>
    </source>
</evidence>
<protein>
    <submittedName>
        <fullName evidence="4">ComF family protein</fullName>
    </submittedName>
</protein>
<reference evidence="4" key="1">
    <citation type="submission" date="2020-08" db="EMBL/GenBank/DDBJ databases">
        <title>Genome public.</title>
        <authorList>
            <person name="Liu C."/>
            <person name="Sun Q."/>
        </authorList>
    </citation>
    <scope>NUCLEOTIDE SEQUENCE</scope>
    <source>
        <strain evidence="4">NSJ-54</strain>
    </source>
</reference>
<dbReference type="InterPro" id="IPR044005">
    <property type="entry name" value="DZR_2"/>
</dbReference>
<comment type="caution">
    <text evidence="4">The sequence shown here is derived from an EMBL/GenBank/DDBJ whole genome shotgun (WGS) entry which is preliminary data.</text>
</comment>
<evidence type="ECO:0000313" key="4">
    <source>
        <dbReference type="EMBL" id="MBC8570780.1"/>
    </source>
</evidence>
<name>A0A926IC63_9FIRM</name>
<keyword evidence="5" id="KW-1185">Reference proteome</keyword>
<accession>A0A926IC63</accession>